<evidence type="ECO:0000256" key="3">
    <source>
        <dbReference type="ARBA" id="ARBA00006564"/>
    </source>
</evidence>
<keyword evidence="4 8" id="KW-0158">Chromosome</keyword>
<dbReference type="InterPro" id="IPR001951">
    <property type="entry name" value="Histone_H4"/>
</dbReference>
<dbReference type="SMART" id="SM00417">
    <property type="entry name" value="H4"/>
    <property type="match status" value="1"/>
</dbReference>
<dbReference type="PANTHER" id="PTHR10484">
    <property type="entry name" value="HISTONE H4"/>
    <property type="match status" value="1"/>
</dbReference>
<dbReference type="GO" id="GO:0046982">
    <property type="term" value="F:protein heterodimerization activity"/>
    <property type="evidence" value="ECO:0007669"/>
    <property type="project" value="InterPro"/>
</dbReference>
<dbReference type="CDD" id="cd22912">
    <property type="entry name" value="HFD_H4"/>
    <property type="match status" value="1"/>
</dbReference>
<evidence type="ECO:0000256" key="7">
    <source>
        <dbReference type="ARBA" id="ARBA00023269"/>
    </source>
</evidence>
<dbReference type="GO" id="GO:0030527">
    <property type="term" value="F:structural constituent of chromatin"/>
    <property type="evidence" value="ECO:0007669"/>
    <property type="project" value="InterPro"/>
</dbReference>
<evidence type="ECO:0000256" key="5">
    <source>
        <dbReference type="ARBA" id="ARBA00023125"/>
    </source>
</evidence>
<reference evidence="10 11" key="1">
    <citation type="submission" date="2018-10" db="EMBL/GenBank/DDBJ databases">
        <title>Fifty Aureobasidium pullulans genomes reveal a recombining polyextremotolerant generalist.</title>
        <authorList>
            <person name="Gostincar C."/>
            <person name="Turk M."/>
            <person name="Zajc J."/>
            <person name="Gunde-Cimerman N."/>
        </authorList>
    </citation>
    <scope>NUCLEOTIDE SEQUENCE [LARGE SCALE GENOMIC DNA]</scope>
    <source>
        <strain evidence="10 11">EXF-1645</strain>
    </source>
</reference>
<sequence length="131" mass="14366">MARFASLTKSGQLNIEGHDGQQTLSKGLAYKGHGRSGKGLGKPGARRHLKIARDNIEGITKPSIRRLTRRGGVKQAIRDAVAYTEHVQRKTVTSLDVVHALKHQGHNIYGFGGYRFLPLHLASPFSTSEDI</sequence>
<evidence type="ECO:0000256" key="4">
    <source>
        <dbReference type="ARBA" id="ARBA00022454"/>
    </source>
</evidence>
<dbReference type="Gene3D" id="1.10.20.10">
    <property type="entry name" value="Histone, subunit A"/>
    <property type="match status" value="2"/>
</dbReference>
<dbReference type="GO" id="GO:0000786">
    <property type="term" value="C:nucleosome"/>
    <property type="evidence" value="ECO:0007669"/>
    <property type="project" value="UniProtKB-KW"/>
</dbReference>
<dbReference type="SUPFAM" id="SSF47113">
    <property type="entry name" value="Histone-fold"/>
    <property type="match status" value="1"/>
</dbReference>
<dbReference type="AlphaFoldDB" id="A0A4T0B4V9"/>
<comment type="subcellular location">
    <subcellularLocation>
        <location evidence="2">Chromosome</location>
    </subcellularLocation>
    <subcellularLocation>
        <location evidence="1">Nucleus</location>
    </subcellularLocation>
</comment>
<evidence type="ECO:0000256" key="6">
    <source>
        <dbReference type="ARBA" id="ARBA00023242"/>
    </source>
</evidence>
<comment type="caution">
    <text evidence="10">The sequence shown here is derived from an EMBL/GenBank/DDBJ whole genome shotgun (WGS) entry which is preliminary data.</text>
</comment>
<dbReference type="GO" id="GO:0005634">
    <property type="term" value="C:nucleus"/>
    <property type="evidence" value="ECO:0007669"/>
    <property type="project" value="UniProtKB-SubCell"/>
</dbReference>
<dbReference type="GO" id="GO:0003677">
    <property type="term" value="F:DNA binding"/>
    <property type="evidence" value="ECO:0007669"/>
    <property type="project" value="UniProtKB-KW"/>
</dbReference>
<organism evidence="10 11">
    <name type="scientific">Aureobasidium pullulans</name>
    <name type="common">Black yeast</name>
    <name type="synonym">Pullularia pullulans</name>
    <dbReference type="NCBI Taxonomy" id="5580"/>
    <lineage>
        <taxon>Eukaryota</taxon>
        <taxon>Fungi</taxon>
        <taxon>Dikarya</taxon>
        <taxon>Ascomycota</taxon>
        <taxon>Pezizomycotina</taxon>
        <taxon>Dothideomycetes</taxon>
        <taxon>Dothideomycetidae</taxon>
        <taxon>Dothideales</taxon>
        <taxon>Saccotheciaceae</taxon>
        <taxon>Aureobasidium</taxon>
    </lineage>
</organism>
<keyword evidence="7 8" id="KW-0544">Nucleosome core</keyword>
<evidence type="ECO:0000256" key="1">
    <source>
        <dbReference type="ARBA" id="ARBA00004123"/>
    </source>
</evidence>
<keyword evidence="6 8" id="KW-0539">Nucleus</keyword>
<keyword evidence="5 8" id="KW-0238">DNA-binding</keyword>
<evidence type="ECO:0000313" key="10">
    <source>
        <dbReference type="EMBL" id="TIA29136.1"/>
    </source>
</evidence>
<protein>
    <recommendedName>
        <fullName evidence="8">Histone H4</fullName>
    </recommendedName>
</protein>
<dbReference type="InterPro" id="IPR009072">
    <property type="entry name" value="Histone-fold"/>
</dbReference>
<feature type="region of interest" description="Disordered" evidence="9">
    <location>
        <begin position="28"/>
        <end position="47"/>
    </location>
</feature>
<evidence type="ECO:0000256" key="8">
    <source>
        <dbReference type="RuleBase" id="RU000528"/>
    </source>
</evidence>
<name>A0A4T0B4V9_AURPU</name>
<gene>
    <name evidence="10" type="ORF">D6C78_10390</name>
</gene>
<dbReference type="EMBL" id="QZBZ01000481">
    <property type="protein sequence ID" value="TIA29136.1"/>
    <property type="molecule type" value="Genomic_DNA"/>
</dbReference>
<dbReference type="PRINTS" id="PR00623">
    <property type="entry name" value="HISTONEH4"/>
</dbReference>
<dbReference type="Proteomes" id="UP000308724">
    <property type="component" value="Unassembled WGS sequence"/>
</dbReference>
<accession>A0A4T0B4V9</accession>
<proteinExistence type="inferred from homology"/>
<comment type="similarity">
    <text evidence="3 8">Belongs to the histone H4 family.</text>
</comment>
<comment type="function">
    <text evidence="8">Core component of nucleosome. Nucleosomes wrap and compact DNA into chromatin, limiting DNA accessibility to the cellular machineries which require DNA as a template. Histones thereby play a central role in transcription regulation, DNA repair, DNA replication and chromosomal stability. DNA accessibility is regulated via a complex set of post-translational modifications of histones, also called histone code, and nucleosome remodeling.</text>
</comment>
<comment type="subunit">
    <text evidence="8">The nucleosome is a histone octamer containing two molecules each of H2A, H2B, H3 and H4 assembled in one H3-H4 heterotetramer and two H2A-H2B heterodimers. The octamer wraps approximately 147 bp of DNA.</text>
</comment>
<evidence type="ECO:0000256" key="9">
    <source>
        <dbReference type="SAM" id="MobiDB-lite"/>
    </source>
</evidence>
<evidence type="ECO:0000256" key="2">
    <source>
        <dbReference type="ARBA" id="ARBA00004286"/>
    </source>
</evidence>
<evidence type="ECO:0000313" key="11">
    <source>
        <dbReference type="Proteomes" id="UP000308724"/>
    </source>
</evidence>